<dbReference type="InterPro" id="IPR026444">
    <property type="entry name" value="Secre_tail"/>
</dbReference>
<dbReference type="EMBL" id="CAKLPY010000001">
    <property type="protein sequence ID" value="CAH0995431.1"/>
    <property type="molecule type" value="Genomic_DNA"/>
</dbReference>
<proteinExistence type="inferred from homology"/>
<dbReference type="InterPro" id="IPR013783">
    <property type="entry name" value="Ig-like_fold"/>
</dbReference>
<gene>
    <name evidence="3" type="primary">glgB_2</name>
    <name evidence="3" type="ORF">EMA8858_01553</name>
</gene>
<name>A0ABM9ANK1_9BACT</name>
<dbReference type="EC" id="2.4.1.18" evidence="3"/>
<organism evidence="3 4">
    <name type="scientific">Emticicia aquatica</name>
    <dbReference type="NCBI Taxonomy" id="1681835"/>
    <lineage>
        <taxon>Bacteria</taxon>
        <taxon>Pseudomonadati</taxon>
        <taxon>Bacteroidota</taxon>
        <taxon>Cytophagia</taxon>
        <taxon>Cytophagales</taxon>
        <taxon>Leadbetterellaceae</taxon>
        <taxon>Emticicia</taxon>
    </lineage>
</organism>
<evidence type="ECO:0000256" key="1">
    <source>
        <dbReference type="ARBA" id="ARBA00008061"/>
    </source>
</evidence>
<dbReference type="InterPro" id="IPR014756">
    <property type="entry name" value="Ig_E-set"/>
</dbReference>
<dbReference type="NCBIfam" id="TIGR04183">
    <property type="entry name" value="Por_Secre_tail"/>
    <property type="match status" value="1"/>
</dbReference>
<dbReference type="SUPFAM" id="SSF81296">
    <property type="entry name" value="E set domains"/>
    <property type="match status" value="1"/>
</dbReference>
<dbReference type="Gene3D" id="2.60.40.10">
    <property type="entry name" value="Immunoglobulins"/>
    <property type="match status" value="1"/>
</dbReference>
<dbReference type="RefSeq" id="WP_238805985.1">
    <property type="nucleotide sequence ID" value="NZ_CAKLPY010000001.1"/>
</dbReference>
<dbReference type="Pfam" id="PF00128">
    <property type="entry name" value="Alpha-amylase"/>
    <property type="match status" value="1"/>
</dbReference>
<comment type="similarity">
    <text evidence="1">Belongs to the glycosyl hydrolase 13 family.</text>
</comment>
<feature type="domain" description="Glycosyl hydrolase family 13 catalytic" evidence="2">
    <location>
        <begin position="377"/>
        <end position="727"/>
    </location>
</feature>
<dbReference type="InterPro" id="IPR006047">
    <property type="entry name" value="GH13_cat_dom"/>
</dbReference>
<dbReference type="Gene3D" id="3.20.20.80">
    <property type="entry name" value="Glycosidases"/>
    <property type="match status" value="1"/>
</dbReference>
<keyword evidence="3" id="KW-0328">Glycosyltransferase</keyword>
<reference evidence="3" key="1">
    <citation type="submission" date="2021-12" db="EMBL/GenBank/DDBJ databases">
        <authorList>
            <person name="Rodrigo-Torres L."/>
            <person name="Arahal R. D."/>
            <person name="Lucena T."/>
        </authorList>
    </citation>
    <scope>NUCLEOTIDE SEQUENCE</scope>
    <source>
        <strain evidence="3">CECT 8858</strain>
    </source>
</reference>
<keyword evidence="4" id="KW-1185">Reference proteome</keyword>
<protein>
    <submittedName>
        <fullName evidence="3">1,4-alpha-glucan branching enzyme GlgB</fullName>
        <ecNumber evidence="3">2.4.1.18</ecNumber>
    </submittedName>
</protein>
<accession>A0ABM9ANK1</accession>
<comment type="caution">
    <text evidence="3">The sequence shown here is derived from an EMBL/GenBank/DDBJ whole genome shotgun (WGS) entry which is preliminary data.</text>
</comment>
<dbReference type="SUPFAM" id="SSF51445">
    <property type="entry name" value="(Trans)glycosidases"/>
    <property type="match status" value="1"/>
</dbReference>
<evidence type="ECO:0000313" key="4">
    <source>
        <dbReference type="Proteomes" id="UP000837932"/>
    </source>
</evidence>
<evidence type="ECO:0000259" key="2">
    <source>
        <dbReference type="SMART" id="SM00642"/>
    </source>
</evidence>
<dbReference type="SMART" id="SM00642">
    <property type="entry name" value="Aamy"/>
    <property type="match status" value="1"/>
</dbReference>
<dbReference type="PANTHER" id="PTHR43002">
    <property type="entry name" value="GLYCOGEN DEBRANCHING ENZYME"/>
    <property type="match status" value="1"/>
</dbReference>
<dbReference type="InterPro" id="IPR017853">
    <property type="entry name" value="GH"/>
</dbReference>
<dbReference type="GO" id="GO:0003844">
    <property type="term" value="F:1,4-alpha-glucan branching enzyme activity"/>
    <property type="evidence" value="ECO:0007669"/>
    <property type="project" value="UniProtKB-EC"/>
</dbReference>
<dbReference type="CDD" id="cd11350">
    <property type="entry name" value="AmyAc_4"/>
    <property type="match status" value="1"/>
</dbReference>
<evidence type="ECO:0000313" key="3">
    <source>
        <dbReference type="EMBL" id="CAH0995431.1"/>
    </source>
</evidence>
<dbReference type="Pfam" id="PF18962">
    <property type="entry name" value="Por_Secre_tail"/>
    <property type="match status" value="1"/>
</dbReference>
<keyword evidence="3" id="KW-0808">Transferase</keyword>
<sequence length="914" mass="104851">MKHIFFVGFIVIFSLQSSFSQLVTTDLSFPNGDKEITIIFDLKQSKDNRATGLLGKTTDVYLWSGAGTNDNAFEYQPTGQTNFNVPFEAGKMTSLGKDRWSIRLKPRFFFKVPSDKLIKKLGLLLKSGDGKAQTEDFILNLYDDKLYYKLIEPDANKVFEENETINVKVKTSKTVDKIIFNNGQTKEFNNVDSASVSTTVSKMLLTIISGKDVISDQLQFIFKPKISVLNLPPNIKDGINYINDNTVTLSFFIPQKSFVYLIGDFNKWQIDSKYLMNQTPDGNRYWLTINNLEKGKEYAFQYLIDGKIAVGDPFCEKILDPKFDSSISSSTYPNLKSYPSENSFGGTVSIFQTGQTNYNWKVTNFKRPAKEKLVIYELLVRDFTASRKYSDVADSMAYFQKLGINSIELMPINEFTANESWGYNPTYYTAPDKAYGTKDDLKYLIDKCHENGISVIFDVVFNHADFEFPYVKSYWNGFQPSADSPFFNQNATHPFSVFYDFNHESTTTQTYFDKVLEFWLTEYKIDGYRFDLSKGFTQIKSDPNVGLWGQYDASRIKILKRFYDKIRAYDKDCYLILEHFADNSEEVELANYGFMLWGNVNGNIRNIIKGTNNSLNGLNYQSRGWQEANMVSYMESHDEERIVYDALTNGKNEVKNLNTILERSKAAAALFFAYPGPKMLWQFGEFGYDISIDFNGRTGNKPQKWEYLKDENRLKLFKVYSELIKLKTTQAAFNTKDFKESSSGLIKQVAMNHSSMNVRIIANFGLNAEIGNINFESTGKWFDYFTGQEIIVSENNPVISLAAGEFHIYTNVKLPAPEENLVPWKGFATITANEILTDNKSFQIYPNPTSDKITVKLNGEKTNIAIEDLWRQTMFSTQTKEQELTIDLTHFQTGMYFIQIIQKGITRTTKIIKN</sequence>
<dbReference type="Proteomes" id="UP000837932">
    <property type="component" value="Unassembled WGS sequence"/>
</dbReference>